<dbReference type="Proteomes" id="UP000009084">
    <property type="component" value="Unassembled WGS sequence"/>
</dbReference>
<keyword evidence="10 15" id="KW-0408">Iron</keyword>
<evidence type="ECO:0000313" key="19">
    <source>
        <dbReference type="Proteomes" id="UP000009084"/>
    </source>
</evidence>
<keyword evidence="14" id="KW-0449">Lipoprotein</keyword>
<evidence type="ECO:0000256" key="10">
    <source>
        <dbReference type="ARBA" id="ARBA00023004"/>
    </source>
</evidence>
<evidence type="ECO:0000256" key="9">
    <source>
        <dbReference type="ARBA" id="ARBA00022729"/>
    </source>
</evidence>
<organism evidence="18 19">
    <name type="scientific">Coccidioides posadasii (strain C735)</name>
    <name type="common">Valley fever fungus</name>
    <dbReference type="NCBI Taxonomy" id="222929"/>
    <lineage>
        <taxon>Eukaryota</taxon>
        <taxon>Fungi</taxon>
        <taxon>Dikarya</taxon>
        <taxon>Ascomycota</taxon>
        <taxon>Pezizomycotina</taxon>
        <taxon>Eurotiomycetes</taxon>
        <taxon>Eurotiomycetidae</taxon>
        <taxon>Onygenales</taxon>
        <taxon>Onygenaceae</taxon>
        <taxon>Coccidioides</taxon>
    </lineage>
</organism>
<dbReference type="PANTHER" id="PTHR37928">
    <property type="entry name" value="CFEM DOMAIN PROTEIN (AFU_ORTHOLOGUE AFUA_6G14090)"/>
    <property type="match status" value="1"/>
</dbReference>
<keyword evidence="9" id="KW-0732">Signal</keyword>
<evidence type="ECO:0000256" key="14">
    <source>
        <dbReference type="ARBA" id="ARBA00023288"/>
    </source>
</evidence>
<dbReference type="InterPro" id="IPR008427">
    <property type="entry name" value="Extracellular_membr_CFEM_dom"/>
</dbReference>
<evidence type="ECO:0000256" key="1">
    <source>
        <dbReference type="ARBA" id="ARBA00004609"/>
    </source>
</evidence>
<evidence type="ECO:0000256" key="5">
    <source>
        <dbReference type="ARBA" id="ARBA00022525"/>
    </source>
</evidence>
<evidence type="ECO:0000256" key="12">
    <source>
        <dbReference type="ARBA" id="ARBA00023157"/>
    </source>
</evidence>
<dbReference type="Pfam" id="PF05730">
    <property type="entry name" value="CFEM"/>
    <property type="match status" value="1"/>
</dbReference>
<feature type="disulfide bond" evidence="15">
    <location>
        <begin position="65"/>
        <end position="105"/>
    </location>
</feature>
<evidence type="ECO:0000256" key="8">
    <source>
        <dbReference type="ARBA" id="ARBA00022723"/>
    </source>
</evidence>
<dbReference type="GO" id="GO:0046872">
    <property type="term" value="F:metal ion binding"/>
    <property type="evidence" value="ECO:0007669"/>
    <property type="project" value="UniProtKB-UniRule"/>
</dbReference>
<keyword evidence="13" id="KW-0325">Glycoprotein</keyword>
<evidence type="ECO:0000256" key="2">
    <source>
        <dbReference type="ARBA" id="ARBA00004613"/>
    </source>
</evidence>
<keyword evidence="4" id="KW-1003">Cell membrane</keyword>
<evidence type="ECO:0000256" key="13">
    <source>
        <dbReference type="ARBA" id="ARBA00023180"/>
    </source>
</evidence>
<reference evidence="18 19" key="1">
    <citation type="journal article" date="2009" name="Genome Res.">
        <title>Comparative genomic analyses of the human fungal pathogens Coccidioides and their relatives.</title>
        <authorList>
            <person name="Sharpton T.J."/>
            <person name="Stajich J.E."/>
            <person name="Rounsley S.D."/>
            <person name="Gardner M.J."/>
            <person name="Wortman J.R."/>
            <person name="Jordar V.S."/>
            <person name="Maiti R."/>
            <person name="Kodira C.D."/>
            <person name="Neafsey D.E."/>
            <person name="Zeng Q."/>
            <person name="Hung C.-Y."/>
            <person name="McMahan C."/>
            <person name="Muszewska A."/>
            <person name="Grynberg M."/>
            <person name="Mandel M.A."/>
            <person name="Kellner E.M."/>
            <person name="Barker B.M."/>
            <person name="Galgiani J.N."/>
            <person name="Orbach M.J."/>
            <person name="Kirkland T.N."/>
            <person name="Cole G.T."/>
            <person name="Henn M.R."/>
            <person name="Birren B.W."/>
            <person name="Taylor J.W."/>
        </authorList>
    </citation>
    <scope>NUCLEOTIDE SEQUENCE [LARGE SCALE GENOMIC DNA]</scope>
    <source>
        <strain evidence="19">C735</strain>
    </source>
</reference>
<comment type="subcellular location">
    <subcellularLocation>
        <location evidence="1">Cell membrane</location>
        <topology evidence="1">Lipid-anchor</topology>
        <topology evidence="1">GPI-anchor</topology>
    </subcellularLocation>
    <subcellularLocation>
        <location evidence="2">Secreted</location>
    </subcellularLocation>
</comment>
<dbReference type="GO" id="GO:0098552">
    <property type="term" value="C:side of membrane"/>
    <property type="evidence" value="ECO:0007669"/>
    <property type="project" value="UniProtKB-KW"/>
</dbReference>
<feature type="disulfide bond" evidence="15">
    <location>
        <begin position="88"/>
        <end position="121"/>
    </location>
</feature>
<gene>
    <name evidence="18" type="ORF">CPC735_055840</name>
</gene>
<protein>
    <submittedName>
        <fullName evidence="18">CFEM domain containing protein</fullName>
    </submittedName>
</protein>
<dbReference type="InterPro" id="IPR051735">
    <property type="entry name" value="CFEM_domain"/>
</dbReference>
<evidence type="ECO:0000256" key="3">
    <source>
        <dbReference type="ARBA" id="ARBA00010031"/>
    </source>
</evidence>
<evidence type="ECO:0000259" key="17">
    <source>
        <dbReference type="PROSITE" id="PS52012"/>
    </source>
</evidence>
<accession>C5PI61</accession>
<comment type="similarity">
    <text evidence="3">Belongs to the RBT5 family.</text>
</comment>
<dbReference type="PANTHER" id="PTHR37928:SF2">
    <property type="entry name" value="GPI ANCHORED CFEM DOMAIN PROTEIN (AFU_ORTHOLOGUE AFUA_6G10580)"/>
    <property type="match status" value="1"/>
</dbReference>
<evidence type="ECO:0000256" key="7">
    <source>
        <dbReference type="ARBA" id="ARBA00022622"/>
    </source>
</evidence>
<feature type="region of interest" description="Disordered" evidence="16">
    <location>
        <begin position="135"/>
        <end position="170"/>
    </location>
</feature>
<feature type="disulfide bond" evidence="15">
    <location>
        <begin position="79"/>
        <end position="86"/>
    </location>
</feature>
<comment type="caution">
    <text evidence="15">Lacks conserved residue(s) required for the propagation of feature annotation.</text>
</comment>
<dbReference type="GO" id="GO:0005576">
    <property type="term" value="C:extracellular region"/>
    <property type="evidence" value="ECO:0007669"/>
    <property type="project" value="UniProtKB-SubCell"/>
</dbReference>
<keyword evidence="7" id="KW-0336">GPI-anchor</keyword>
<evidence type="ECO:0000256" key="6">
    <source>
        <dbReference type="ARBA" id="ARBA00022617"/>
    </source>
</evidence>
<comment type="caution">
    <text evidence="18">The sequence shown here is derived from an EMBL/GenBank/DDBJ whole genome shotgun (WGS) entry which is preliminary data.</text>
</comment>
<evidence type="ECO:0000256" key="16">
    <source>
        <dbReference type="SAM" id="MobiDB-lite"/>
    </source>
</evidence>
<dbReference type="SMART" id="SM00747">
    <property type="entry name" value="CFEM"/>
    <property type="match status" value="1"/>
</dbReference>
<dbReference type="OrthoDB" id="3065412at2759"/>
<dbReference type="PROSITE" id="PS52012">
    <property type="entry name" value="CFEM"/>
    <property type="match status" value="1"/>
</dbReference>
<evidence type="ECO:0000256" key="11">
    <source>
        <dbReference type="ARBA" id="ARBA00023136"/>
    </source>
</evidence>
<keyword evidence="8 15" id="KW-0479">Metal-binding</keyword>
<feature type="domain" description="CFEM" evidence="17">
    <location>
        <begin position="33"/>
        <end position="148"/>
    </location>
</feature>
<keyword evidence="12 15" id="KW-1015">Disulfide bond</keyword>
<dbReference type="HOGENOM" id="CLU_1360293_0_0_1"/>
<keyword evidence="6 15" id="KW-0349">Heme</keyword>
<evidence type="ECO:0000256" key="4">
    <source>
        <dbReference type="ARBA" id="ARBA00022475"/>
    </source>
</evidence>
<keyword evidence="5" id="KW-0964">Secreted</keyword>
<proteinExistence type="inferred from homology"/>
<dbReference type="GO" id="GO:0005886">
    <property type="term" value="C:plasma membrane"/>
    <property type="evidence" value="ECO:0007669"/>
    <property type="project" value="UniProtKB-SubCell"/>
</dbReference>
<evidence type="ECO:0000256" key="15">
    <source>
        <dbReference type="PROSITE-ProRule" id="PRU01356"/>
    </source>
</evidence>
<dbReference type="AlphaFoldDB" id="C5PI61"/>
<evidence type="ECO:0000313" key="18">
    <source>
        <dbReference type="EMBL" id="EER24214.1"/>
    </source>
</evidence>
<feature type="binding site" description="axial binding residue" evidence="15">
    <location>
        <position position="83"/>
    </location>
    <ligand>
        <name>heme</name>
        <dbReference type="ChEBI" id="CHEBI:30413"/>
    </ligand>
    <ligandPart>
        <name>Fe</name>
        <dbReference type="ChEBI" id="CHEBI:18248"/>
    </ligandPart>
</feature>
<name>C5PI61_COCP7</name>
<keyword evidence="11" id="KW-0472">Membrane</keyword>
<sequence length="201" mass="20892">MTLKNDVQKRQPRAWLWRQNRAWEILGSRGRRRPFGSVFPFSLLETQFFRDNEEGSPDITSMPQCAQSPVLEAISSSKCGLTDVKCICTDKDFVSGLLEKIPKVCSPEDFAAATKVAVQLCNAYGASLSLPASPTTSASSGSSSATATATGSTASPNPDNSGSSSGSSANPPAATFTDAAVMNKAGLKLAGLIAVAGALAL</sequence>
<dbReference type="VEuPathDB" id="FungiDB:CPC735_055840"/>
<dbReference type="EMBL" id="ACFW01000049">
    <property type="protein sequence ID" value="EER24214.1"/>
    <property type="molecule type" value="Genomic_DNA"/>
</dbReference>